<dbReference type="EMBL" id="MAJU01000015">
    <property type="protein sequence ID" value="OCH19585.1"/>
    <property type="molecule type" value="Genomic_DNA"/>
</dbReference>
<dbReference type="Gene3D" id="3.40.50.2300">
    <property type="match status" value="1"/>
</dbReference>
<keyword evidence="11 16" id="KW-1133">Transmembrane helix</keyword>
<dbReference type="PRINTS" id="PR00344">
    <property type="entry name" value="BCTRLSENSOR"/>
</dbReference>
<name>A0A1B9NWM5_ALILO</name>
<dbReference type="PROSITE" id="PS50894">
    <property type="entry name" value="HPT"/>
    <property type="match status" value="1"/>
</dbReference>
<evidence type="ECO:0000256" key="7">
    <source>
        <dbReference type="ARBA" id="ARBA00022679"/>
    </source>
</evidence>
<keyword evidence="8 16" id="KW-0812">Transmembrane</keyword>
<keyword evidence="10" id="KW-0067">ATP-binding</keyword>
<evidence type="ECO:0000256" key="10">
    <source>
        <dbReference type="ARBA" id="ARBA00022840"/>
    </source>
</evidence>
<feature type="transmembrane region" description="Helical" evidence="16">
    <location>
        <begin position="234"/>
        <end position="251"/>
    </location>
</feature>
<accession>A0A1B9NWM5</accession>
<evidence type="ECO:0000256" key="2">
    <source>
        <dbReference type="ARBA" id="ARBA00004429"/>
    </source>
</evidence>
<keyword evidence="7" id="KW-0808">Transferase</keyword>
<dbReference type="SUPFAM" id="SSF52172">
    <property type="entry name" value="CheY-like"/>
    <property type="match status" value="1"/>
</dbReference>
<dbReference type="GO" id="GO:0005886">
    <property type="term" value="C:plasma membrane"/>
    <property type="evidence" value="ECO:0007669"/>
    <property type="project" value="UniProtKB-SubCell"/>
</dbReference>
<dbReference type="SMART" id="SM00086">
    <property type="entry name" value="PAC"/>
    <property type="match status" value="1"/>
</dbReference>
<dbReference type="InterPro" id="IPR004358">
    <property type="entry name" value="Sig_transdc_His_kin-like_C"/>
</dbReference>
<dbReference type="SUPFAM" id="SSF55785">
    <property type="entry name" value="PYP-like sensor domain (PAS domain)"/>
    <property type="match status" value="1"/>
</dbReference>
<dbReference type="PANTHER" id="PTHR43047:SF78">
    <property type="entry name" value="SENSORY_REGULATORY PROTEIN RPFC"/>
    <property type="match status" value="1"/>
</dbReference>
<evidence type="ECO:0000256" key="4">
    <source>
        <dbReference type="ARBA" id="ARBA00022475"/>
    </source>
</evidence>
<dbReference type="PROSITE" id="PS50110">
    <property type="entry name" value="RESPONSE_REGULATORY"/>
    <property type="match status" value="1"/>
</dbReference>
<dbReference type="SMART" id="SM00387">
    <property type="entry name" value="HATPase_c"/>
    <property type="match status" value="1"/>
</dbReference>
<keyword evidence="5" id="KW-0997">Cell inner membrane</keyword>
<gene>
    <name evidence="22" type="ORF">A6E04_16300</name>
</gene>
<feature type="domain" description="PAS" evidence="19">
    <location>
        <begin position="273"/>
        <end position="344"/>
    </location>
</feature>
<dbReference type="Gene3D" id="3.30.450.20">
    <property type="entry name" value="PAS domain"/>
    <property type="match status" value="1"/>
</dbReference>
<keyword evidence="9 22" id="KW-0418">Kinase</keyword>
<dbReference type="PROSITE" id="PS50109">
    <property type="entry name" value="HIS_KIN"/>
    <property type="match status" value="1"/>
</dbReference>
<dbReference type="CDD" id="cd00082">
    <property type="entry name" value="HisKA"/>
    <property type="match status" value="1"/>
</dbReference>
<evidence type="ECO:0000256" key="5">
    <source>
        <dbReference type="ARBA" id="ARBA00022519"/>
    </source>
</evidence>
<evidence type="ECO:0000256" key="9">
    <source>
        <dbReference type="ARBA" id="ARBA00022777"/>
    </source>
</evidence>
<sequence>MILINTNKLSLILIAFITCAALYLSLIITKSHLVEQYQRAYLSLSDSIIQSRESLYYFNHQDNKAYDSYSSQLVNADLKASFLSEHLENDQNYWLSSFLISSDQAVIYAKNTQVSVSTLVNDLETLLRLKVSYEYSTLTTLLLEKKLLTTLPKLEDKLYVSQFTLTGLMSSPPSNELKNQVGFKSLSNYIAFRERIKVESKNKEKDIFTNNVKQMLTQQNNYWLSQSESIKNHMFITVMLFICAIAAYFYLQLRERLQQTLIIKRELVNSEKEKSKLALVAEHAHDAILITDNNGMLTWANQSFFTLSGFQLDEVLGKKPGDLLQGENTSKDDVTRISAAIKEGGSIESELINYHKDGSEYWIDMSITPTFNSDGSVEQFIAVERDITKRKALEIDLFNAAEQAEVSNKAKSTFLATMSHELRTPLNGILGMAQIIESNIKDPEQHKQISVLLESGDHLLSLLNDILDFSKIEQNKLELDNLPFDFKDVISPIANTYIPICEDKGLELIIHDQINAGAVFNGDKPRIRQIIFNLISNAVKFTHKGSITLTFSHTLTAKSKQGLLIKIEDSGIGIREERLDYIFDPFIQAESATTRQYGGTGLGLAIVKQLVDAMQGYISVESVEGEGTGFTIMLPLETVIKKQIHKEKTPEALVSNDNEELIHQKLSILVAEDNKVNALVAKMFCERLGHQVVVVENGQLAIETLRSQIFDLIIMDNHMPIMDGISATKIIRKELKLPTVIFACTADVFQEAHDNFIEAGANYVLTKPLQEQGFMDAIKQHQQLITCNNTETKPFDKSTENVIELKRHSKEKITTLALTEAELSLASLIAICGDDNDILDEFLLSFIDISEESITSLITAYDNKEIANIRLHSHSVKGMASNFDALRLVESATSIEMLTKVGSMPELNDIQQLINLLEVNIQQAVRLLHRNINKNTNNVHIYP</sequence>
<reference evidence="22 23" key="1">
    <citation type="submission" date="2016-06" db="EMBL/GenBank/DDBJ databases">
        <authorList>
            <person name="Kjaerup R.B."/>
            <person name="Dalgaard T.S."/>
            <person name="Juul-Madsen H.R."/>
        </authorList>
    </citation>
    <scope>NUCLEOTIDE SEQUENCE [LARGE SCALE GENOMIC DNA]</scope>
    <source>
        <strain evidence="22 23">1S159</strain>
    </source>
</reference>
<dbReference type="Gene3D" id="3.30.565.10">
    <property type="entry name" value="Histidine kinase-like ATPase, C-terminal domain"/>
    <property type="match status" value="1"/>
</dbReference>
<dbReference type="InterPro" id="IPR000014">
    <property type="entry name" value="PAS"/>
</dbReference>
<evidence type="ECO:0000259" key="17">
    <source>
        <dbReference type="PROSITE" id="PS50109"/>
    </source>
</evidence>
<dbReference type="InterPro" id="IPR001610">
    <property type="entry name" value="PAC"/>
</dbReference>
<dbReference type="InterPro" id="IPR005467">
    <property type="entry name" value="His_kinase_dom"/>
</dbReference>
<evidence type="ECO:0000259" key="18">
    <source>
        <dbReference type="PROSITE" id="PS50110"/>
    </source>
</evidence>
<evidence type="ECO:0000256" key="6">
    <source>
        <dbReference type="ARBA" id="ARBA00022553"/>
    </source>
</evidence>
<keyword evidence="4" id="KW-1003">Cell membrane</keyword>
<dbReference type="SMART" id="SM00091">
    <property type="entry name" value="PAS"/>
    <property type="match status" value="1"/>
</dbReference>
<evidence type="ECO:0000313" key="22">
    <source>
        <dbReference type="EMBL" id="OCH19585.1"/>
    </source>
</evidence>
<dbReference type="NCBIfam" id="TIGR00229">
    <property type="entry name" value="sensory_box"/>
    <property type="match status" value="1"/>
</dbReference>
<evidence type="ECO:0000256" key="16">
    <source>
        <dbReference type="SAM" id="Phobius"/>
    </source>
</evidence>
<dbReference type="SUPFAM" id="SSF47226">
    <property type="entry name" value="Histidine-containing phosphotransfer domain, HPT domain"/>
    <property type="match status" value="1"/>
</dbReference>
<evidence type="ECO:0000256" key="3">
    <source>
        <dbReference type="ARBA" id="ARBA00012438"/>
    </source>
</evidence>
<evidence type="ECO:0000259" key="21">
    <source>
        <dbReference type="PROSITE" id="PS50894"/>
    </source>
</evidence>
<evidence type="ECO:0000313" key="23">
    <source>
        <dbReference type="Proteomes" id="UP000093523"/>
    </source>
</evidence>
<dbReference type="InterPro" id="IPR011006">
    <property type="entry name" value="CheY-like_superfamily"/>
</dbReference>
<dbReference type="PROSITE" id="PS50113">
    <property type="entry name" value="PAC"/>
    <property type="match status" value="1"/>
</dbReference>
<dbReference type="Pfam" id="PF13426">
    <property type="entry name" value="PAS_9"/>
    <property type="match status" value="1"/>
</dbReference>
<feature type="domain" description="PAC" evidence="20">
    <location>
        <begin position="345"/>
        <end position="399"/>
    </location>
</feature>
<dbReference type="SMART" id="SM00388">
    <property type="entry name" value="HisKA"/>
    <property type="match status" value="1"/>
</dbReference>
<dbReference type="InterPro" id="IPR036641">
    <property type="entry name" value="HPT_dom_sf"/>
</dbReference>
<dbReference type="CDD" id="cd00130">
    <property type="entry name" value="PAS"/>
    <property type="match status" value="1"/>
</dbReference>
<evidence type="ECO:0000256" key="15">
    <source>
        <dbReference type="PROSITE-ProRule" id="PRU00169"/>
    </source>
</evidence>
<evidence type="ECO:0000256" key="14">
    <source>
        <dbReference type="PROSITE-ProRule" id="PRU00110"/>
    </source>
</evidence>
<keyword evidence="12" id="KW-0902">Two-component regulatory system</keyword>
<proteinExistence type="predicted"/>
<dbReference type="Pfam" id="PF01627">
    <property type="entry name" value="Hpt"/>
    <property type="match status" value="1"/>
</dbReference>
<dbReference type="PROSITE" id="PS50112">
    <property type="entry name" value="PAS"/>
    <property type="match status" value="1"/>
</dbReference>
<dbReference type="AlphaFoldDB" id="A0A1B9NWM5"/>
<dbReference type="InterPro" id="IPR000700">
    <property type="entry name" value="PAS-assoc_C"/>
</dbReference>
<dbReference type="Gene3D" id="1.20.120.160">
    <property type="entry name" value="HPT domain"/>
    <property type="match status" value="1"/>
</dbReference>
<evidence type="ECO:0000256" key="11">
    <source>
        <dbReference type="ARBA" id="ARBA00022989"/>
    </source>
</evidence>
<dbReference type="Pfam" id="PF00072">
    <property type="entry name" value="Response_reg"/>
    <property type="match status" value="1"/>
</dbReference>
<dbReference type="Proteomes" id="UP000093523">
    <property type="component" value="Unassembled WGS sequence"/>
</dbReference>
<keyword evidence="13 16" id="KW-0472">Membrane</keyword>
<dbReference type="InterPro" id="IPR036097">
    <property type="entry name" value="HisK_dim/P_sf"/>
</dbReference>
<comment type="catalytic activity">
    <reaction evidence="1">
        <text>ATP + protein L-histidine = ADP + protein N-phospho-L-histidine.</text>
        <dbReference type="EC" id="2.7.13.3"/>
    </reaction>
</comment>
<dbReference type="CDD" id="cd17546">
    <property type="entry name" value="REC_hyHK_CKI1_RcsC-like"/>
    <property type="match status" value="1"/>
</dbReference>
<evidence type="ECO:0000256" key="1">
    <source>
        <dbReference type="ARBA" id="ARBA00000085"/>
    </source>
</evidence>
<dbReference type="Gene3D" id="1.10.287.130">
    <property type="match status" value="1"/>
</dbReference>
<evidence type="ECO:0000256" key="13">
    <source>
        <dbReference type="ARBA" id="ARBA00023136"/>
    </source>
</evidence>
<dbReference type="SMART" id="SM00448">
    <property type="entry name" value="REC"/>
    <property type="match status" value="1"/>
</dbReference>
<dbReference type="InterPro" id="IPR008207">
    <property type="entry name" value="Sig_transdc_His_kin_Hpt_dom"/>
</dbReference>
<feature type="domain" description="HPt" evidence="21">
    <location>
        <begin position="835"/>
        <end position="931"/>
    </location>
</feature>
<dbReference type="InterPro" id="IPR001789">
    <property type="entry name" value="Sig_transdc_resp-reg_receiver"/>
</dbReference>
<protein>
    <recommendedName>
        <fullName evidence="3">histidine kinase</fullName>
        <ecNumber evidence="3">2.7.13.3</ecNumber>
    </recommendedName>
</protein>
<dbReference type="SUPFAM" id="SSF47384">
    <property type="entry name" value="Homodimeric domain of signal transducing histidine kinase"/>
    <property type="match status" value="1"/>
</dbReference>
<dbReference type="EC" id="2.7.13.3" evidence="3"/>
<dbReference type="InterPro" id="IPR003594">
    <property type="entry name" value="HATPase_dom"/>
</dbReference>
<keyword evidence="6 15" id="KW-0597">Phosphoprotein</keyword>
<evidence type="ECO:0000259" key="20">
    <source>
        <dbReference type="PROSITE" id="PS50113"/>
    </source>
</evidence>
<feature type="modified residue" description="4-aspartylphosphate" evidence="15">
    <location>
        <position position="716"/>
    </location>
</feature>
<dbReference type="SUPFAM" id="SSF55874">
    <property type="entry name" value="ATPase domain of HSP90 chaperone/DNA topoisomerase II/histidine kinase"/>
    <property type="match status" value="1"/>
</dbReference>
<evidence type="ECO:0000256" key="8">
    <source>
        <dbReference type="ARBA" id="ARBA00022692"/>
    </source>
</evidence>
<dbReference type="GO" id="GO:0000155">
    <property type="term" value="F:phosphorelay sensor kinase activity"/>
    <property type="evidence" value="ECO:0007669"/>
    <property type="project" value="InterPro"/>
</dbReference>
<dbReference type="InterPro" id="IPR035965">
    <property type="entry name" value="PAS-like_dom_sf"/>
</dbReference>
<dbReference type="PANTHER" id="PTHR43047">
    <property type="entry name" value="TWO-COMPONENT HISTIDINE PROTEIN KINASE"/>
    <property type="match status" value="1"/>
</dbReference>
<dbReference type="CDD" id="cd16922">
    <property type="entry name" value="HATPase_EvgS-ArcB-TorS-like"/>
    <property type="match status" value="1"/>
</dbReference>
<comment type="caution">
    <text evidence="22">The sequence shown here is derived from an EMBL/GenBank/DDBJ whole genome shotgun (WGS) entry which is preliminary data.</text>
</comment>
<evidence type="ECO:0000259" key="19">
    <source>
        <dbReference type="PROSITE" id="PS50112"/>
    </source>
</evidence>
<dbReference type="RefSeq" id="WP_065611737.1">
    <property type="nucleotide sequence ID" value="NZ_CAWMPN010000015.1"/>
</dbReference>
<dbReference type="InterPro" id="IPR003661">
    <property type="entry name" value="HisK_dim/P_dom"/>
</dbReference>
<comment type="subcellular location">
    <subcellularLocation>
        <location evidence="2">Cell inner membrane</location>
        <topology evidence="2">Multi-pass membrane protein</topology>
    </subcellularLocation>
</comment>
<dbReference type="OrthoDB" id="9810730at2"/>
<dbReference type="InterPro" id="IPR036890">
    <property type="entry name" value="HATPase_C_sf"/>
</dbReference>
<organism evidence="22 23">
    <name type="scientific">Aliivibrio logei</name>
    <name type="common">Vibrio logei</name>
    <dbReference type="NCBI Taxonomy" id="688"/>
    <lineage>
        <taxon>Bacteria</taxon>
        <taxon>Pseudomonadati</taxon>
        <taxon>Pseudomonadota</taxon>
        <taxon>Gammaproteobacteria</taxon>
        <taxon>Vibrionales</taxon>
        <taxon>Vibrionaceae</taxon>
        <taxon>Aliivibrio</taxon>
    </lineage>
</organism>
<dbReference type="STRING" id="688.A6E04_16300"/>
<dbReference type="FunFam" id="3.30.565.10:FF:000010">
    <property type="entry name" value="Sensor histidine kinase RcsC"/>
    <property type="match status" value="1"/>
</dbReference>
<feature type="transmembrane region" description="Helical" evidence="16">
    <location>
        <begin position="12"/>
        <end position="29"/>
    </location>
</feature>
<keyword evidence="10" id="KW-0547">Nucleotide-binding</keyword>
<evidence type="ECO:0000256" key="12">
    <source>
        <dbReference type="ARBA" id="ARBA00023012"/>
    </source>
</evidence>
<dbReference type="Pfam" id="PF00512">
    <property type="entry name" value="HisKA"/>
    <property type="match status" value="1"/>
</dbReference>
<feature type="domain" description="Histidine kinase" evidence="17">
    <location>
        <begin position="417"/>
        <end position="638"/>
    </location>
</feature>
<feature type="domain" description="Response regulatory" evidence="18">
    <location>
        <begin position="667"/>
        <end position="782"/>
    </location>
</feature>
<dbReference type="Pfam" id="PF02518">
    <property type="entry name" value="HATPase_c"/>
    <property type="match status" value="1"/>
</dbReference>
<feature type="modified residue" description="Phosphohistidine" evidence="14">
    <location>
        <position position="874"/>
    </location>
</feature>